<reference evidence="1" key="1">
    <citation type="submission" date="2018-05" db="EMBL/GenBank/DDBJ databases">
        <authorList>
            <person name="Lanie J.A."/>
            <person name="Ng W.-L."/>
            <person name="Kazmierczak K.M."/>
            <person name="Andrzejewski T.M."/>
            <person name="Davidsen T.M."/>
            <person name="Wayne K.J."/>
            <person name="Tettelin H."/>
            <person name="Glass J.I."/>
            <person name="Rusch D."/>
            <person name="Podicherti R."/>
            <person name="Tsui H.-C.T."/>
            <person name="Winkler M.E."/>
        </authorList>
    </citation>
    <scope>NUCLEOTIDE SEQUENCE</scope>
</reference>
<protein>
    <submittedName>
        <fullName evidence="1">Uncharacterized protein</fullName>
    </submittedName>
</protein>
<sequence>MSWSVILYNPDSESQAPLCSSSKIQEGGTQIMGGTNECDLNITYNYSGLYHLVFPIEHVQ</sequence>
<gene>
    <name evidence="1" type="ORF">METZ01_LOCUS91847</name>
</gene>
<name>A0A381VHS3_9ZZZZ</name>
<proteinExistence type="predicted"/>
<dbReference type="AlphaFoldDB" id="A0A381VHS3"/>
<feature type="non-terminal residue" evidence="1">
    <location>
        <position position="60"/>
    </location>
</feature>
<accession>A0A381VHS3</accession>
<dbReference type="EMBL" id="UINC01008671">
    <property type="protein sequence ID" value="SVA38993.1"/>
    <property type="molecule type" value="Genomic_DNA"/>
</dbReference>
<evidence type="ECO:0000313" key="1">
    <source>
        <dbReference type="EMBL" id="SVA38993.1"/>
    </source>
</evidence>
<organism evidence="1">
    <name type="scientific">marine metagenome</name>
    <dbReference type="NCBI Taxonomy" id="408172"/>
    <lineage>
        <taxon>unclassified sequences</taxon>
        <taxon>metagenomes</taxon>
        <taxon>ecological metagenomes</taxon>
    </lineage>
</organism>